<dbReference type="RefSeq" id="WP_046196374.1">
    <property type="nucleotide sequence ID" value="NZ_AP018357.1"/>
</dbReference>
<dbReference type="PANTHER" id="PTHR42760:SF40">
    <property type="entry name" value="3-OXOACYL-[ACYL-CARRIER-PROTEIN] REDUCTASE, CHLOROPLASTIC"/>
    <property type="match status" value="1"/>
</dbReference>
<comment type="similarity">
    <text evidence="1">Belongs to the short-chain dehydrogenases/reductases (SDR) family.</text>
</comment>
<dbReference type="SUPFAM" id="SSF51735">
    <property type="entry name" value="NAD(P)-binding Rossmann-fold domains"/>
    <property type="match status" value="1"/>
</dbReference>
<dbReference type="PRINTS" id="PR00081">
    <property type="entry name" value="GDHRDH"/>
</dbReference>
<dbReference type="GO" id="GO:0016616">
    <property type="term" value="F:oxidoreductase activity, acting on the CH-OH group of donors, NAD or NADP as acceptor"/>
    <property type="evidence" value="ECO:0007669"/>
    <property type="project" value="UniProtKB-ARBA"/>
</dbReference>
<reference evidence="4" key="1">
    <citation type="submission" date="2021-01" db="EMBL/GenBank/DDBJ databases">
        <title>Outbreak of Burkholderia contaminns endophthalmitis traced to a clinical ventilation system.</title>
        <authorList>
            <person name="Lipuma J."/>
            <person name="Spilker T."/>
            <person name="Kratholm J."/>
        </authorList>
    </citation>
    <scope>NUCLEOTIDE SEQUENCE</scope>
    <source>
        <strain evidence="4">HI4954</strain>
    </source>
</reference>
<dbReference type="OrthoDB" id="286404at2"/>
<evidence type="ECO:0000313" key="4">
    <source>
        <dbReference type="EMBL" id="MBK1931143.1"/>
    </source>
</evidence>
<evidence type="ECO:0000313" key="5">
    <source>
        <dbReference type="EMBL" id="MBO1832436.1"/>
    </source>
</evidence>
<feature type="domain" description="Ketoreductase" evidence="3">
    <location>
        <begin position="5"/>
        <end position="181"/>
    </location>
</feature>
<dbReference type="Proteomes" id="UP000664048">
    <property type="component" value="Unassembled WGS sequence"/>
</dbReference>
<keyword evidence="8" id="KW-1185">Reference proteome</keyword>
<evidence type="ECO:0000313" key="6">
    <source>
        <dbReference type="EMBL" id="WFN19284.1"/>
    </source>
</evidence>
<gene>
    <name evidence="5" type="ORF">J4M89_23920</name>
    <name evidence="4" type="ORF">JIN94_14745</name>
    <name evidence="6" type="ORF">LXE91_25260</name>
</gene>
<dbReference type="EMBL" id="JAGEMX010000007">
    <property type="protein sequence ID" value="MBO1832436.1"/>
    <property type="molecule type" value="Genomic_DNA"/>
</dbReference>
<evidence type="ECO:0000256" key="2">
    <source>
        <dbReference type="ARBA" id="ARBA00023002"/>
    </source>
</evidence>
<reference evidence="5 8" key="2">
    <citation type="submission" date="2021-03" db="EMBL/GenBank/DDBJ databases">
        <title>Clinical course, treatment and visual outcome of an outbreak of Burkholderia contaminans endophthalmitis following cataract surgery.</title>
        <authorList>
            <person name="Lind C."/>
            <person name="Olsen K."/>
            <person name="Angelsen N.K."/>
            <person name="Krefting E.A."/>
            <person name="Fossen K."/>
            <person name="Gravningen K."/>
            <person name="Depoorter E."/>
            <person name="Vandamme P."/>
            <person name="Bertelsen G."/>
        </authorList>
    </citation>
    <scope>NUCLEOTIDE SEQUENCE [LARGE SCALE GENOMIC DNA]</scope>
    <source>
        <strain evidence="5 8">51242556</strain>
    </source>
</reference>
<dbReference type="Proteomes" id="UP000611459">
    <property type="component" value="Unassembled WGS sequence"/>
</dbReference>
<dbReference type="InterPro" id="IPR002347">
    <property type="entry name" value="SDR_fam"/>
</dbReference>
<dbReference type="FunFam" id="3.40.50.720:FF:000173">
    <property type="entry name" value="3-oxoacyl-[acyl-carrier protein] reductase"/>
    <property type="match status" value="1"/>
</dbReference>
<dbReference type="InterPro" id="IPR036291">
    <property type="entry name" value="NAD(P)-bd_dom_sf"/>
</dbReference>
<dbReference type="GeneID" id="93188722"/>
<accession>A0A6P2UKV3</accession>
<dbReference type="PRINTS" id="PR00080">
    <property type="entry name" value="SDRFAMILY"/>
</dbReference>
<protein>
    <submittedName>
        <fullName evidence="4">SDR family oxidoreductase</fullName>
    </submittedName>
</protein>
<dbReference type="SMART" id="SM00822">
    <property type="entry name" value="PKS_KR"/>
    <property type="match status" value="1"/>
</dbReference>
<dbReference type="EMBL" id="CP090641">
    <property type="protein sequence ID" value="WFN19284.1"/>
    <property type="molecule type" value="Genomic_DNA"/>
</dbReference>
<organism evidence="4 7">
    <name type="scientific">Burkholderia contaminans</name>
    <dbReference type="NCBI Taxonomy" id="488447"/>
    <lineage>
        <taxon>Bacteria</taxon>
        <taxon>Pseudomonadati</taxon>
        <taxon>Pseudomonadota</taxon>
        <taxon>Betaproteobacteria</taxon>
        <taxon>Burkholderiales</taxon>
        <taxon>Burkholderiaceae</taxon>
        <taxon>Burkholderia</taxon>
        <taxon>Burkholderia cepacia complex</taxon>
    </lineage>
</organism>
<dbReference type="AlphaFoldDB" id="A0A6P2UKV3"/>
<dbReference type="InterPro" id="IPR057326">
    <property type="entry name" value="KR_dom"/>
</dbReference>
<keyword evidence="2" id="KW-0560">Oxidoreductase</keyword>
<evidence type="ECO:0000313" key="9">
    <source>
        <dbReference type="Proteomes" id="UP001220209"/>
    </source>
</evidence>
<evidence type="ECO:0000256" key="1">
    <source>
        <dbReference type="ARBA" id="ARBA00006484"/>
    </source>
</evidence>
<name>A0A6P2UKV3_9BURK</name>
<dbReference type="Gene3D" id="3.40.50.720">
    <property type="entry name" value="NAD(P)-binding Rossmann-like Domain"/>
    <property type="match status" value="1"/>
</dbReference>
<reference evidence="6 9" key="3">
    <citation type="submission" date="2021-12" db="EMBL/GenBank/DDBJ databases">
        <title>Genomic and phenotypic characterization of three Burkholderia contaminans isolates recovered from different sources.</title>
        <authorList>
            <person name="Lopez De Volder A."/>
            <person name="Fan Y."/>
            <person name="Nunvar J."/>
            <person name="Herrera T."/>
            <person name="Timp W."/>
            <person name="Degrossi J."/>
        </authorList>
    </citation>
    <scope>NUCLEOTIDE SEQUENCE [LARGE SCALE GENOMIC DNA]</scope>
    <source>
        <strain evidence="6 9">LMG 23361</strain>
    </source>
</reference>
<proteinExistence type="inferred from homology"/>
<dbReference type="Pfam" id="PF13561">
    <property type="entry name" value="adh_short_C2"/>
    <property type="match status" value="1"/>
</dbReference>
<sequence>MTEKKHAVVTGGASGIGLGIARACINAGYRVTIVGRNDQRLRDAVAKLGPAATCQRADVGQRADVESALANVERVDLLVNAAGFVRSVSLDAALDQVEPDWDAVIETNLKGSFLMAHCVAPLLPRPGGRVINISSIGAQTGGSRPGGLAYAAAKAGLHGLTFALARELAPHGCTANVIAPGFIAGTGFTGGWSEERVTAIVAETPVGRPGTPDDVAAAVLWLASEAASFVTGTVIAVNGGWRMG</sequence>
<dbReference type="EMBL" id="JAENIB010000004">
    <property type="protein sequence ID" value="MBK1931143.1"/>
    <property type="molecule type" value="Genomic_DNA"/>
</dbReference>
<evidence type="ECO:0000259" key="3">
    <source>
        <dbReference type="SMART" id="SM00822"/>
    </source>
</evidence>
<dbReference type="GO" id="GO:0030497">
    <property type="term" value="P:fatty acid elongation"/>
    <property type="evidence" value="ECO:0007669"/>
    <property type="project" value="TreeGrafter"/>
</dbReference>
<dbReference type="PANTHER" id="PTHR42760">
    <property type="entry name" value="SHORT-CHAIN DEHYDROGENASES/REDUCTASES FAMILY MEMBER"/>
    <property type="match status" value="1"/>
</dbReference>
<evidence type="ECO:0000313" key="7">
    <source>
        <dbReference type="Proteomes" id="UP000611459"/>
    </source>
</evidence>
<dbReference type="Proteomes" id="UP001220209">
    <property type="component" value="Chromosome 2"/>
</dbReference>
<evidence type="ECO:0000313" key="8">
    <source>
        <dbReference type="Proteomes" id="UP000664048"/>
    </source>
</evidence>